<protein>
    <recommendedName>
        <fullName evidence="1">BRCT domain-containing protein</fullName>
    </recommendedName>
</protein>
<reference evidence="2 3" key="1">
    <citation type="journal article" date="2020" name="Cell">
        <title>Large-Scale Comparative Analyses of Tick Genomes Elucidate Their Genetic Diversity and Vector Capacities.</title>
        <authorList>
            <consortium name="Tick Genome and Microbiome Consortium (TIGMIC)"/>
            <person name="Jia N."/>
            <person name="Wang J."/>
            <person name="Shi W."/>
            <person name="Du L."/>
            <person name="Sun Y."/>
            <person name="Zhan W."/>
            <person name="Jiang J.F."/>
            <person name="Wang Q."/>
            <person name="Zhang B."/>
            <person name="Ji P."/>
            <person name="Bell-Sakyi L."/>
            <person name="Cui X.M."/>
            <person name="Yuan T.T."/>
            <person name="Jiang B.G."/>
            <person name="Yang W.F."/>
            <person name="Lam T.T."/>
            <person name="Chang Q.C."/>
            <person name="Ding S.J."/>
            <person name="Wang X.J."/>
            <person name="Zhu J.G."/>
            <person name="Ruan X.D."/>
            <person name="Zhao L."/>
            <person name="Wei J.T."/>
            <person name="Ye R.Z."/>
            <person name="Que T.C."/>
            <person name="Du C.H."/>
            <person name="Zhou Y.H."/>
            <person name="Cheng J.X."/>
            <person name="Dai P.F."/>
            <person name="Guo W.B."/>
            <person name="Han X.H."/>
            <person name="Huang E.J."/>
            <person name="Li L.F."/>
            <person name="Wei W."/>
            <person name="Gao Y.C."/>
            <person name="Liu J.Z."/>
            <person name="Shao H.Z."/>
            <person name="Wang X."/>
            <person name="Wang C.C."/>
            <person name="Yang T.C."/>
            <person name="Huo Q.B."/>
            <person name="Li W."/>
            <person name="Chen H.Y."/>
            <person name="Chen S.E."/>
            <person name="Zhou L.G."/>
            <person name="Ni X.B."/>
            <person name="Tian J.H."/>
            <person name="Sheng Y."/>
            <person name="Liu T."/>
            <person name="Pan Y.S."/>
            <person name="Xia L.Y."/>
            <person name="Li J."/>
            <person name="Zhao F."/>
            <person name="Cao W.C."/>
        </authorList>
    </citation>
    <scope>NUCLEOTIDE SEQUENCE [LARGE SCALE GENOMIC DNA]</scope>
    <source>
        <strain evidence="2">HaeL-2018</strain>
    </source>
</reference>
<gene>
    <name evidence="2" type="ORF">HPB48_014294</name>
</gene>
<dbReference type="CDD" id="cd18432">
    <property type="entry name" value="BRCT_PAXIP1_rpt6_like"/>
    <property type="match status" value="1"/>
</dbReference>
<evidence type="ECO:0000259" key="1">
    <source>
        <dbReference type="Pfam" id="PF16589"/>
    </source>
</evidence>
<dbReference type="EMBL" id="JABSTR010000001">
    <property type="protein sequence ID" value="KAH9362924.1"/>
    <property type="molecule type" value="Genomic_DNA"/>
</dbReference>
<organism evidence="2 3">
    <name type="scientific">Haemaphysalis longicornis</name>
    <name type="common">Bush tick</name>
    <dbReference type="NCBI Taxonomy" id="44386"/>
    <lineage>
        <taxon>Eukaryota</taxon>
        <taxon>Metazoa</taxon>
        <taxon>Ecdysozoa</taxon>
        <taxon>Arthropoda</taxon>
        <taxon>Chelicerata</taxon>
        <taxon>Arachnida</taxon>
        <taxon>Acari</taxon>
        <taxon>Parasitiformes</taxon>
        <taxon>Ixodida</taxon>
        <taxon>Ixodoidea</taxon>
        <taxon>Ixodidae</taxon>
        <taxon>Haemaphysalinae</taxon>
        <taxon>Haemaphysalis</taxon>
    </lineage>
</organism>
<sequence length="80" mass="8982">MTNYFQGGSNSEALFFFALPQYLAEMPTRCNGWPTIIVSCKEDLKSCMESTERHVPIVSAEFVLSGLLQYKVDFGAHTLD</sequence>
<dbReference type="InterPro" id="IPR001357">
    <property type="entry name" value="BRCT_dom"/>
</dbReference>
<keyword evidence="3" id="KW-1185">Reference proteome</keyword>
<dbReference type="Proteomes" id="UP000821853">
    <property type="component" value="Chromosome 1"/>
</dbReference>
<dbReference type="VEuPathDB" id="VectorBase:HLOH_055677"/>
<accession>A0A9J6FLN7</accession>
<name>A0A9J6FLN7_HAELO</name>
<dbReference type="AlphaFoldDB" id="A0A9J6FLN7"/>
<proteinExistence type="predicted"/>
<feature type="domain" description="BRCT" evidence="1">
    <location>
        <begin position="23"/>
        <end position="73"/>
    </location>
</feature>
<dbReference type="InterPro" id="IPR036420">
    <property type="entry name" value="BRCT_dom_sf"/>
</dbReference>
<dbReference type="Pfam" id="PF16589">
    <property type="entry name" value="BRCT_2"/>
    <property type="match status" value="1"/>
</dbReference>
<dbReference type="Gene3D" id="3.40.50.10190">
    <property type="entry name" value="BRCT domain"/>
    <property type="match status" value="1"/>
</dbReference>
<evidence type="ECO:0000313" key="2">
    <source>
        <dbReference type="EMBL" id="KAH9362924.1"/>
    </source>
</evidence>
<dbReference type="OrthoDB" id="6510130at2759"/>
<comment type="caution">
    <text evidence="2">The sequence shown here is derived from an EMBL/GenBank/DDBJ whole genome shotgun (WGS) entry which is preliminary data.</text>
</comment>
<evidence type="ECO:0000313" key="3">
    <source>
        <dbReference type="Proteomes" id="UP000821853"/>
    </source>
</evidence>